<dbReference type="AlphaFoldDB" id="A0A087DRE9"/>
<sequence>MVVQLATRVDDDQAEEFRETTKKLGLSTADALRMFVSSFNEYQGFPYQVRVRQVAEPFENEREASDFANDLSMRMIADEEG</sequence>
<evidence type="ECO:0000313" key="1">
    <source>
        <dbReference type="EMBL" id="KFI98099.1"/>
    </source>
</evidence>
<protein>
    <submittedName>
        <fullName evidence="1">RelB antitoxin</fullName>
    </submittedName>
</protein>
<dbReference type="GeneID" id="23324972"/>
<gene>
    <name evidence="1" type="ORF">BSTER_0668</name>
</gene>
<dbReference type="Pfam" id="PF04221">
    <property type="entry name" value="RelB"/>
    <property type="match status" value="1"/>
</dbReference>
<dbReference type="Proteomes" id="UP000029091">
    <property type="component" value="Unassembled WGS sequence"/>
</dbReference>
<dbReference type="EMBL" id="JGZQ01000003">
    <property type="protein sequence ID" value="KFI98099.1"/>
    <property type="molecule type" value="Genomic_DNA"/>
</dbReference>
<proteinExistence type="predicted"/>
<dbReference type="InterPro" id="IPR013321">
    <property type="entry name" value="Arc_rbn_hlx_hlx"/>
</dbReference>
<dbReference type="RefSeq" id="WP_033494219.1">
    <property type="nucleotide sequence ID" value="NZ_JDUX01000005.1"/>
</dbReference>
<dbReference type="Gene3D" id="1.10.1220.10">
    <property type="entry name" value="Met repressor-like"/>
    <property type="match status" value="1"/>
</dbReference>
<dbReference type="GO" id="GO:0006355">
    <property type="term" value="P:regulation of DNA-templated transcription"/>
    <property type="evidence" value="ECO:0007669"/>
    <property type="project" value="InterPro"/>
</dbReference>
<evidence type="ECO:0000313" key="2">
    <source>
        <dbReference type="Proteomes" id="UP000029091"/>
    </source>
</evidence>
<comment type="caution">
    <text evidence="1">The sequence shown here is derived from an EMBL/GenBank/DDBJ whole genome shotgun (WGS) entry which is preliminary data.</text>
</comment>
<dbReference type="InterPro" id="IPR007337">
    <property type="entry name" value="RelB/DinJ"/>
</dbReference>
<organism evidence="1 2">
    <name type="scientific">Bifidobacterium adolescentis JCM 15918</name>
    <dbReference type="NCBI Taxonomy" id="1437612"/>
    <lineage>
        <taxon>Bacteria</taxon>
        <taxon>Bacillati</taxon>
        <taxon>Actinomycetota</taxon>
        <taxon>Actinomycetes</taxon>
        <taxon>Bifidobacteriales</taxon>
        <taxon>Bifidobacteriaceae</taxon>
        <taxon>Bifidobacterium</taxon>
    </lineage>
</organism>
<reference evidence="1 2" key="1">
    <citation type="submission" date="2014-03" db="EMBL/GenBank/DDBJ databases">
        <title>Genomics of Bifidobacteria.</title>
        <authorList>
            <person name="Ventura M."/>
            <person name="Milani C."/>
            <person name="Lugli G.A."/>
        </authorList>
    </citation>
    <scope>NUCLEOTIDE SEQUENCE [LARGE SCALE GENOMIC DNA]</scope>
    <source>
        <strain evidence="2">JCM 15918</strain>
    </source>
</reference>
<name>A0A087DRE9_BIFAD</name>
<accession>A0A087DRE9</accession>